<accession>A0AAV4XHG3</accession>
<dbReference type="Proteomes" id="UP001054945">
    <property type="component" value="Unassembled WGS sequence"/>
</dbReference>
<protein>
    <submittedName>
        <fullName evidence="1">Uncharacterized protein</fullName>
    </submittedName>
</protein>
<name>A0AAV4XHG3_CAEEX</name>
<proteinExistence type="predicted"/>
<sequence length="57" mass="6392">MNPAASWFDIMTETISQSLSESISESTDFCESNDCDESLDEPFSLYIRNNSGSEMKT</sequence>
<organism evidence="1 2">
    <name type="scientific">Caerostris extrusa</name>
    <name type="common">Bark spider</name>
    <name type="synonym">Caerostris bankana</name>
    <dbReference type="NCBI Taxonomy" id="172846"/>
    <lineage>
        <taxon>Eukaryota</taxon>
        <taxon>Metazoa</taxon>
        <taxon>Ecdysozoa</taxon>
        <taxon>Arthropoda</taxon>
        <taxon>Chelicerata</taxon>
        <taxon>Arachnida</taxon>
        <taxon>Araneae</taxon>
        <taxon>Araneomorphae</taxon>
        <taxon>Entelegynae</taxon>
        <taxon>Araneoidea</taxon>
        <taxon>Araneidae</taxon>
        <taxon>Caerostris</taxon>
    </lineage>
</organism>
<dbReference type="EMBL" id="BPLR01017802">
    <property type="protein sequence ID" value="GIY94567.1"/>
    <property type="molecule type" value="Genomic_DNA"/>
</dbReference>
<gene>
    <name evidence="1" type="ORF">CEXT_78391</name>
</gene>
<evidence type="ECO:0000313" key="1">
    <source>
        <dbReference type="EMBL" id="GIY94567.1"/>
    </source>
</evidence>
<dbReference type="AlphaFoldDB" id="A0AAV4XHG3"/>
<keyword evidence="2" id="KW-1185">Reference proteome</keyword>
<comment type="caution">
    <text evidence="1">The sequence shown here is derived from an EMBL/GenBank/DDBJ whole genome shotgun (WGS) entry which is preliminary data.</text>
</comment>
<feature type="non-terminal residue" evidence="1">
    <location>
        <position position="57"/>
    </location>
</feature>
<reference evidence="1 2" key="1">
    <citation type="submission" date="2021-06" db="EMBL/GenBank/DDBJ databases">
        <title>Caerostris extrusa draft genome.</title>
        <authorList>
            <person name="Kono N."/>
            <person name="Arakawa K."/>
        </authorList>
    </citation>
    <scope>NUCLEOTIDE SEQUENCE [LARGE SCALE GENOMIC DNA]</scope>
</reference>
<evidence type="ECO:0000313" key="2">
    <source>
        <dbReference type="Proteomes" id="UP001054945"/>
    </source>
</evidence>